<dbReference type="InterPro" id="IPR043216">
    <property type="entry name" value="PAP-like"/>
</dbReference>
<keyword evidence="9" id="KW-1185">Reference proteome</keyword>
<keyword evidence="5 6" id="KW-0472">Membrane</keyword>
<evidence type="ECO:0000313" key="8">
    <source>
        <dbReference type="EMBL" id="CAL4095738.1"/>
    </source>
</evidence>
<dbReference type="GO" id="GO:0006644">
    <property type="term" value="P:phospholipid metabolic process"/>
    <property type="evidence" value="ECO:0007669"/>
    <property type="project" value="InterPro"/>
</dbReference>
<dbReference type="PANTHER" id="PTHR10165:SF174">
    <property type="entry name" value="PHOSPHATIDIC ACID PHOSPHATASE TYPE 2_HALOPEROXIDASE DOMAIN-CONTAINING PROTEIN"/>
    <property type="match status" value="1"/>
</dbReference>
<dbReference type="Proteomes" id="UP001497623">
    <property type="component" value="Unassembled WGS sequence"/>
</dbReference>
<gene>
    <name evidence="8" type="ORF">MNOR_LOCUS15477</name>
</gene>
<evidence type="ECO:0000256" key="4">
    <source>
        <dbReference type="ARBA" id="ARBA00022989"/>
    </source>
</evidence>
<dbReference type="Gene3D" id="1.20.144.10">
    <property type="entry name" value="Phosphatidic acid phosphatase type 2/haloperoxidase"/>
    <property type="match status" value="1"/>
</dbReference>
<dbReference type="InterPro" id="IPR000326">
    <property type="entry name" value="PAP2/HPO"/>
</dbReference>
<evidence type="ECO:0000256" key="2">
    <source>
        <dbReference type="ARBA" id="ARBA00008816"/>
    </source>
</evidence>
<dbReference type="PANTHER" id="PTHR10165">
    <property type="entry name" value="LIPID PHOSPHATE PHOSPHATASE"/>
    <property type="match status" value="1"/>
</dbReference>
<organism evidence="8 9">
    <name type="scientific">Meganyctiphanes norvegica</name>
    <name type="common">Northern krill</name>
    <name type="synonym">Thysanopoda norvegica</name>
    <dbReference type="NCBI Taxonomy" id="48144"/>
    <lineage>
        <taxon>Eukaryota</taxon>
        <taxon>Metazoa</taxon>
        <taxon>Ecdysozoa</taxon>
        <taxon>Arthropoda</taxon>
        <taxon>Crustacea</taxon>
        <taxon>Multicrustacea</taxon>
        <taxon>Malacostraca</taxon>
        <taxon>Eumalacostraca</taxon>
        <taxon>Eucarida</taxon>
        <taxon>Euphausiacea</taxon>
        <taxon>Euphausiidae</taxon>
        <taxon>Meganyctiphanes</taxon>
    </lineage>
</organism>
<comment type="subcellular location">
    <subcellularLocation>
        <location evidence="1">Membrane</location>
        <topology evidence="1">Multi-pass membrane protein</topology>
    </subcellularLocation>
</comment>
<name>A0AAV2QQ60_MEGNR</name>
<evidence type="ECO:0000256" key="3">
    <source>
        <dbReference type="ARBA" id="ARBA00022692"/>
    </source>
</evidence>
<protein>
    <recommendedName>
        <fullName evidence="7">Phosphatidic acid phosphatase type 2/haloperoxidase domain-containing protein</fullName>
    </recommendedName>
</protein>
<feature type="domain" description="Phosphatidic acid phosphatase type 2/haloperoxidase" evidence="7">
    <location>
        <begin position="82"/>
        <end position="228"/>
    </location>
</feature>
<accession>A0AAV2QQ60</accession>
<reference evidence="8 9" key="1">
    <citation type="submission" date="2024-05" db="EMBL/GenBank/DDBJ databases">
        <authorList>
            <person name="Wallberg A."/>
        </authorList>
    </citation>
    <scope>NUCLEOTIDE SEQUENCE [LARGE SCALE GENOMIC DNA]</scope>
</reference>
<keyword evidence="3 6" id="KW-0812">Transmembrane</keyword>
<feature type="transmembrane region" description="Helical" evidence="6">
    <location>
        <begin position="155"/>
        <end position="174"/>
    </location>
</feature>
<keyword evidence="4 6" id="KW-1133">Transmembrane helix</keyword>
<dbReference type="GO" id="GO:0046839">
    <property type="term" value="P:phospholipid dephosphorylation"/>
    <property type="evidence" value="ECO:0007669"/>
    <property type="project" value="TreeGrafter"/>
</dbReference>
<evidence type="ECO:0000313" key="9">
    <source>
        <dbReference type="Proteomes" id="UP001497623"/>
    </source>
</evidence>
<sequence>MEIISALSLNQRGFFCGDQSITYPVKDETIPTSVLLSLCMFLVTFSVIILESWKVKSCRTVRFRCCATKCGHRLSRICQPILAGFTIFFIYWLVFIIDLLIKLSVGELRPNFIDVCKPNWSEINCTDSNGNLQYIFPIPCNETDNWSLQKARTSFPSGHATLPAFSVTVIILYLHEMFPKSSLRVLVQFVLVMFAYYMGISRVWDHMHHWWDVAAGFVFGTIWGYVVKKHFLGMYFPSVQSTSEKGDRLRVAENEKFIYKESV</sequence>
<feature type="transmembrane region" description="Helical" evidence="6">
    <location>
        <begin position="210"/>
        <end position="227"/>
    </location>
</feature>
<evidence type="ECO:0000256" key="6">
    <source>
        <dbReference type="SAM" id="Phobius"/>
    </source>
</evidence>
<evidence type="ECO:0000259" key="7">
    <source>
        <dbReference type="SMART" id="SM00014"/>
    </source>
</evidence>
<dbReference type="GO" id="GO:0007165">
    <property type="term" value="P:signal transduction"/>
    <property type="evidence" value="ECO:0007669"/>
    <property type="project" value="TreeGrafter"/>
</dbReference>
<dbReference type="GO" id="GO:0008195">
    <property type="term" value="F:phosphatidate phosphatase activity"/>
    <property type="evidence" value="ECO:0007669"/>
    <property type="project" value="TreeGrafter"/>
</dbReference>
<dbReference type="EMBL" id="CAXKWB010009698">
    <property type="protein sequence ID" value="CAL4095738.1"/>
    <property type="molecule type" value="Genomic_DNA"/>
</dbReference>
<evidence type="ECO:0000256" key="1">
    <source>
        <dbReference type="ARBA" id="ARBA00004141"/>
    </source>
</evidence>
<comment type="caution">
    <text evidence="8">The sequence shown here is derived from an EMBL/GenBank/DDBJ whole genome shotgun (WGS) entry which is preliminary data.</text>
</comment>
<dbReference type="Pfam" id="PF01569">
    <property type="entry name" value="PAP2"/>
    <property type="match status" value="1"/>
</dbReference>
<evidence type="ECO:0000256" key="5">
    <source>
        <dbReference type="ARBA" id="ARBA00023136"/>
    </source>
</evidence>
<dbReference type="SUPFAM" id="SSF48317">
    <property type="entry name" value="Acid phosphatase/Vanadium-dependent haloperoxidase"/>
    <property type="match status" value="1"/>
</dbReference>
<dbReference type="InterPro" id="IPR036938">
    <property type="entry name" value="PAP2/HPO_sf"/>
</dbReference>
<dbReference type="AlphaFoldDB" id="A0AAV2QQ60"/>
<feature type="transmembrane region" description="Helical" evidence="6">
    <location>
        <begin position="30"/>
        <end position="50"/>
    </location>
</feature>
<dbReference type="GO" id="GO:0005886">
    <property type="term" value="C:plasma membrane"/>
    <property type="evidence" value="ECO:0007669"/>
    <property type="project" value="TreeGrafter"/>
</dbReference>
<comment type="similarity">
    <text evidence="2">Belongs to the PA-phosphatase related phosphoesterase family.</text>
</comment>
<feature type="transmembrane region" description="Helical" evidence="6">
    <location>
        <begin position="186"/>
        <end position="204"/>
    </location>
</feature>
<dbReference type="SMART" id="SM00014">
    <property type="entry name" value="acidPPc"/>
    <property type="match status" value="1"/>
</dbReference>
<proteinExistence type="inferred from homology"/>
<feature type="transmembrane region" description="Helical" evidence="6">
    <location>
        <begin position="81"/>
        <end position="101"/>
    </location>
</feature>